<dbReference type="RefSeq" id="WP_166350358.1">
    <property type="nucleotide sequence ID" value="NZ_CP086137.1"/>
</dbReference>
<dbReference type="SUPFAM" id="SSF53448">
    <property type="entry name" value="Nucleotide-diphospho-sugar transferases"/>
    <property type="match status" value="1"/>
</dbReference>
<dbReference type="Pfam" id="PF00535">
    <property type="entry name" value="Glycos_transf_2"/>
    <property type="match status" value="1"/>
</dbReference>
<feature type="domain" description="Glycosyltransferase 2-like" evidence="1">
    <location>
        <begin position="6"/>
        <end position="161"/>
    </location>
</feature>
<keyword evidence="3" id="KW-0808">Transferase</keyword>
<dbReference type="Proteomes" id="UP000564836">
    <property type="component" value="Chromosome"/>
</dbReference>
<dbReference type="EMBL" id="JAGEMI010000004">
    <property type="protein sequence ID" value="MBO1869213.1"/>
    <property type="molecule type" value="Genomic_DNA"/>
</dbReference>
<dbReference type="KEGG" id="bban:J4G43_053040"/>
<reference evidence="5 6" key="1">
    <citation type="journal article" date="2017" name="Syst. Appl. Microbiol.">
        <title>Soybeans inoculated with root zone soils of Canadian native legumes harbour diverse and novel Bradyrhizobium spp. that possess agricultural potential.</title>
        <authorList>
            <person name="Bromfield E.S.P."/>
            <person name="Cloutier S."/>
            <person name="Tambong J.T."/>
            <person name="Tran Thi T.V."/>
        </authorList>
    </citation>
    <scope>NUCLEOTIDE SEQUENCE [LARGE SCALE GENOMIC DNA]</scope>
    <source>
        <strain evidence="5 6">323S2</strain>
    </source>
</reference>
<reference evidence="3" key="2">
    <citation type="submission" date="2020-06" db="EMBL/GenBank/DDBJ databases">
        <title>Whole Genome Sequence of Bradyrhizobium sp. Strain 323S2.</title>
        <authorList>
            <person name="Bromfield E.S.P."/>
        </authorList>
    </citation>
    <scope>NUCLEOTIDE SEQUENCE [LARGE SCALE GENOMIC DNA]</scope>
    <source>
        <strain evidence="3">323S2</strain>
    </source>
</reference>
<gene>
    <name evidence="5" type="ORF">G6321_00039445</name>
    <name evidence="3" type="ORF">G6321_28895</name>
    <name evidence="4" type="ORF">J4G43_053040</name>
    <name evidence="2" type="ORF">J4G43_53455</name>
</gene>
<dbReference type="GO" id="GO:0016757">
    <property type="term" value="F:glycosyltransferase activity"/>
    <property type="evidence" value="ECO:0007669"/>
    <property type="project" value="UniProtKB-KW"/>
</dbReference>
<reference evidence="2" key="3">
    <citation type="submission" date="2021-03" db="EMBL/GenBank/DDBJ databases">
        <title>Whole Genome Sequence of Bradyrhizobium sp. Strain 144S4.</title>
        <authorList>
            <person name="Bromfield E.S.P."/>
            <person name="Cloutier S."/>
        </authorList>
    </citation>
    <scope>NUCLEOTIDE SEQUENCE [LARGE SCALE GENOMIC DNA]</scope>
    <source>
        <strain evidence="2">144S4</strain>
    </source>
</reference>
<accession>A0A7Z0QGH4</accession>
<dbReference type="InterPro" id="IPR001173">
    <property type="entry name" value="Glyco_trans_2-like"/>
</dbReference>
<dbReference type="EMBL" id="JACBFH010000001">
    <property type="protein sequence ID" value="NYY92257.1"/>
    <property type="molecule type" value="Genomic_DNA"/>
</dbReference>
<proteinExistence type="predicted"/>
<dbReference type="PANTHER" id="PTHR43685">
    <property type="entry name" value="GLYCOSYLTRANSFERASE"/>
    <property type="match status" value="1"/>
</dbReference>
<name>A0A7Z0QGH4_9BRAD</name>
<dbReference type="InterPro" id="IPR029044">
    <property type="entry name" value="Nucleotide-diphossugar_trans"/>
</dbReference>
<keyword evidence="4" id="KW-0328">Glycosyltransferase</keyword>
<geneLocation type="plasmid" evidence="4 7">
    <name>pBb144S4a</name>
</geneLocation>
<dbReference type="EMBL" id="CP088280">
    <property type="protein sequence ID" value="UGX91768.1"/>
    <property type="molecule type" value="Genomic_DNA"/>
</dbReference>
<evidence type="ECO:0000313" key="7">
    <source>
        <dbReference type="Proteomes" id="UP000664702"/>
    </source>
</evidence>
<evidence type="ECO:0000313" key="6">
    <source>
        <dbReference type="Proteomes" id="UP000564836"/>
    </source>
</evidence>
<keyword evidence="4" id="KW-0614">Plasmid</keyword>
<reference evidence="6 7" key="4">
    <citation type="journal article" date="2022" name="Int. J. Syst. Evol. Microbiol.">
        <title>Strains of Bradyrhizobium barranii sp. nov. associated with legumes native to Canada are symbionts of soybeans and belong to different subspecies (subsp. barranii subsp. nov. and subsp. apii subsp. nov.) and symbiovars (sv. glycinearum and sv. septentrionale).</title>
        <authorList>
            <person name="Bromfield E.S.P."/>
            <person name="Cloutier S."/>
            <person name="Wasai-Hara S."/>
            <person name="Minamisawa K."/>
        </authorList>
    </citation>
    <scope>NUCLEOTIDE SEQUENCE [LARGE SCALE GENOMIC DNA]</scope>
    <source>
        <strain evidence="7">144S4</strain>
        <strain evidence="6">323S2</strain>
        <plasmid evidence="4 7">pBb144S4a</plasmid>
    </source>
</reference>
<dbReference type="AlphaFoldDB" id="A0A7Z0QGH4"/>
<dbReference type="Gene3D" id="3.90.550.10">
    <property type="entry name" value="Spore Coat Polysaccharide Biosynthesis Protein SpsA, Chain A"/>
    <property type="match status" value="1"/>
</dbReference>
<evidence type="ECO:0000313" key="5">
    <source>
        <dbReference type="EMBL" id="UGX91768.1"/>
    </source>
</evidence>
<dbReference type="PANTHER" id="PTHR43685:SF2">
    <property type="entry name" value="GLYCOSYLTRANSFERASE 2-LIKE DOMAIN-CONTAINING PROTEIN"/>
    <property type="match status" value="1"/>
</dbReference>
<dbReference type="EMBL" id="CP086137">
    <property type="protein sequence ID" value="UEM17951.1"/>
    <property type="molecule type" value="Genomic_DNA"/>
</dbReference>
<dbReference type="Proteomes" id="UP000664702">
    <property type="component" value="Plasmid pBb144S4a"/>
</dbReference>
<evidence type="ECO:0000259" key="1">
    <source>
        <dbReference type="Pfam" id="PF00535"/>
    </source>
</evidence>
<dbReference type="EC" id="2.4.-.-" evidence="4"/>
<organism evidence="3">
    <name type="scientific">Bradyrhizobium barranii subsp. barranii</name>
    <dbReference type="NCBI Taxonomy" id="2823807"/>
    <lineage>
        <taxon>Bacteria</taxon>
        <taxon>Pseudomonadati</taxon>
        <taxon>Pseudomonadota</taxon>
        <taxon>Alphaproteobacteria</taxon>
        <taxon>Hyphomicrobiales</taxon>
        <taxon>Nitrobacteraceae</taxon>
        <taxon>Bradyrhizobium</taxon>
        <taxon>Bradyrhizobium barranii</taxon>
    </lineage>
</organism>
<evidence type="ECO:0000313" key="4">
    <source>
        <dbReference type="EMBL" id="UEM17951.1"/>
    </source>
</evidence>
<evidence type="ECO:0000313" key="2">
    <source>
        <dbReference type="EMBL" id="MBO1869213.1"/>
    </source>
</evidence>
<dbReference type="InterPro" id="IPR050834">
    <property type="entry name" value="Glycosyltransf_2"/>
</dbReference>
<protein>
    <submittedName>
        <fullName evidence="3">Glycosyltransferase</fullName>
        <ecNumber evidence="4">2.4.-.-</ecNumber>
    </submittedName>
</protein>
<sequence length="297" mass="33065">MRSKVSIVVPAFNAADYIVETIDSLLAQDYPNLEIVAVDDGSTDATGVILARYEGHIRLYRQANAGQSAAMATGWGMTNGTFIGYLSADDRLKPAAVRRCVEELEARPDAILVYPDFDLIDECSRLLLTVEPPDFSRRALFGELHCLPGPGALFRRAAYEKAGPWRTDLRQIPDLDFFLRMALEGDFYHLSEVLAEFRMHAQSTTYRAVPFERGEEPLMVIDSLFARPDLPADIRRWERSARANADLLSAAIHGQSGRAGVAIRRLLASFAYPQAAISRKTLGHAITITRGVLRRRN</sequence>
<evidence type="ECO:0000313" key="3">
    <source>
        <dbReference type="EMBL" id="NYY92257.1"/>
    </source>
</evidence>